<dbReference type="CDD" id="cd09279">
    <property type="entry name" value="RNase_HI_like"/>
    <property type="match status" value="1"/>
</dbReference>
<dbReference type="Gene3D" id="3.10.20.370">
    <property type="match status" value="1"/>
</dbReference>
<reference evidence="3" key="2">
    <citation type="submission" date="2025-08" db="UniProtKB">
        <authorList>
            <consortium name="RefSeq"/>
        </authorList>
    </citation>
    <scope>IDENTIFICATION</scope>
    <source>
        <tissue evidence="3">Leaf</tissue>
    </source>
</reference>
<dbReference type="InterPro" id="IPR012337">
    <property type="entry name" value="RNaseH-like_sf"/>
</dbReference>
<dbReference type="InterPro" id="IPR002156">
    <property type="entry name" value="RNaseH_domain"/>
</dbReference>
<dbReference type="SUPFAM" id="SSF53098">
    <property type="entry name" value="Ribonuclease H-like"/>
    <property type="match status" value="2"/>
</dbReference>
<dbReference type="PANTHER" id="PTHR48475">
    <property type="entry name" value="RIBONUCLEASE H"/>
    <property type="match status" value="1"/>
</dbReference>
<dbReference type="InterPro" id="IPR001584">
    <property type="entry name" value="Integrase_cat-core"/>
</dbReference>
<dbReference type="Gene3D" id="1.10.340.70">
    <property type="match status" value="1"/>
</dbReference>
<keyword evidence="2" id="KW-1185">Reference proteome</keyword>
<accession>A0ABM0ZBT1</accession>
<dbReference type="PROSITE" id="PS50994">
    <property type="entry name" value="INTEGRASE"/>
    <property type="match status" value="1"/>
</dbReference>
<proteinExistence type="predicted"/>
<dbReference type="InterPro" id="IPR041577">
    <property type="entry name" value="RT_RNaseH_2"/>
</dbReference>
<dbReference type="InterPro" id="IPR043128">
    <property type="entry name" value="Rev_trsase/Diguanyl_cyclase"/>
</dbReference>
<dbReference type="InterPro" id="IPR036397">
    <property type="entry name" value="RNaseH_sf"/>
</dbReference>
<dbReference type="CDD" id="cd09274">
    <property type="entry name" value="RNase_HI_RT_Ty3"/>
    <property type="match status" value="1"/>
</dbReference>
<dbReference type="Pfam" id="PF13456">
    <property type="entry name" value="RVT_3"/>
    <property type="match status" value="1"/>
</dbReference>
<dbReference type="Pfam" id="PF17919">
    <property type="entry name" value="RT_RNaseH_2"/>
    <property type="match status" value="1"/>
</dbReference>
<dbReference type="PANTHER" id="PTHR48475:SF2">
    <property type="entry name" value="RIBONUCLEASE H"/>
    <property type="match status" value="1"/>
</dbReference>
<dbReference type="Gene3D" id="3.30.70.270">
    <property type="match status" value="2"/>
</dbReference>
<sequence length="690" mass="77957">MPFGLKNAGATYQRLVNMMFTDLLGKTMVVYIDDMLMKLNPTKCTFGVTSGEFLGYIVTERGIEANPKQIEAILGLPSPTNKRKVQRLTGRIAALNRFIARSTDKCLPFYQLLRGNKDFHWDEECEIAFRQLKEYLTCHPVLVKPEDGETLYLYVSVSSSAVSGVLVRDDRGDQKPIFYTSKSLNDAESRYPTLEKLALAVIVAARKLRPYFQSHSIVVFTDQPLRTILHSLLQSGRMVKWAVKLSEYDIEYRSRPSLKSQVLADFITELSPELDDPTSAVEQWTMFVDGSSTNQGSGVGLILRSLIGEILEQALKLNFKASNNETEYEAVLAELRLALGLGVKHLQVFCDSQLVVSQFSGKFDAKNKRMGAYRQVVRTLSGEFTSFSLTKVPRNENASADALAALANRSDPKLRRTIPIECIEAPSIDPDSQIALINDDPILMEVDEPIEDMADITEPPEDWQLEIKLYISDGTVPADQWAARRLKARSARYILLDGELFRRSASGVFLTFVTQDEAERIMMEVHEGEGGNHYGGRALALKIKKDGHYWPTMMADCQTFAAICEACHRHGPMRHVLPELLNTVTAPYPFMRWAMDAIGPLPASKSKKYVLVLTDYFTKWVEAEYFTRIQSLDVTNFIWKNIICRHGLPYEIVTDNGTQFTSMITRRFLMKWQIRLSTSTPRYPQGNGQA</sequence>
<dbReference type="Pfam" id="PF00665">
    <property type="entry name" value="rve"/>
    <property type="match status" value="1"/>
</dbReference>
<evidence type="ECO:0000313" key="3">
    <source>
        <dbReference type="RefSeq" id="XP_010513419.1"/>
    </source>
</evidence>
<dbReference type="GeneID" id="104789418"/>
<dbReference type="RefSeq" id="XP_010513419.1">
    <property type="nucleotide sequence ID" value="XM_010515117.1"/>
</dbReference>
<reference evidence="2" key="1">
    <citation type="journal article" date="2014" name="Nat. Commun.">
        <title>The emerging biofuel crop Camelina sativa retains a highly undifferentiated hexaploid genome structure.</title>
        <authorList>
            <person name="Kagale S."/>
            <person name="Koh C."/>
            <person name="Nixon J."/>
            <person name="Bollina V."/>
            <person name="Clarke W.E."/>
            <person name="Tuteja R."/>
            <person name="Spillane C."/>
            <person name="Robinson S.J."/>
            <person name="Links M.G."/>
            <person name="Clarke C."/>
            <person name="Higgins E.E."/>
            <person name="Huebert T."/>
            <person name="Sharpe A.G."/>
            <person name="Parkin I.A."/>
        </authorList>
    </citation>
    <scope>NUCLEOTIDE SEQUENCE [LARGE SCALE GENOMIC DNA]</scope>
    <source>
        <strain evidence="2">cv. DH55</strain>
    </source>
</reference>
<organism evidence="2 3">
    <name type="scientific">Camelina sativa</name>
    <name type="common">False flax</name>
    <name type="synonym">Myagrum sativum</name>
    <dbReference type="NCBI Taxonomy" id="90675"/>
    <lineage>
        <taxon>Eukaryota</taxon>
        <taxon>Viridiplantae</taxon>
        <taxon>Streptophyta</taxon>
        <taxon>Embryophyta</taxon>
        <taxon>Tracheophyta</taxon>
        <taxon>Spermatophyta</taxon>
        <taxon>Magnoliopsida</taxon>
        <taxon>eudicotyledons</taxon>
        <taxon>Gunneridae</taxon>
        <taxon>Pentapetalae</taxon>
        <taxon>rosids</taxon>
        <taxon>malvids</taxon>
        <taxon>Brassicales</taxon>
        <taxon>Brassicaceae</taxon>
        <taxon>Camelineae</taxon>
        <taxon>Camelina</taxon>
    </lineage>
</organism>
<dbReference type="InterPro" id="IPR041588">
    <property type="entry name" value="Integrase_H2C2"/>
</dbReference>
<dbReference type="InterPro" id="IPR043502">
    <property type="entry name" value="DNA/RNA_pol_sf"/>
</dbReference>
<name>A0ABM0ZBT1_CAMSA</name>
<protein>
    <submittedName>
        <fullName evidence="3">Uncharacterized protein LOC104789418</fullName>
    </submittedName>
</protein>
<evidence type="ECO:0000313" key="2">
    <source>
        <dbReference type="Proteomes" id="UP000694864"/>
    </source>
</evidence>
<evidence type="ECO:0000259" key="1">
    <source>
        <dbReference type="PROSITE" id="PS50994"/>
    </source>
</evidence>
<gene>
    <name evidence="3" type="primary">LOC104789418</name>
</gene>
<feature type="domain" description="Integrase catalytic" evidence="1">
    <location>
        <begin position="585"/>
        <end position="690"/>
    </location>
</feature>
<dbReference type="SUPFAM" id="SSF56672">
    <property type="entry name" value="DNA/RNA polymerases"/>
    <property type="match status" value="1"/>
</dbReference>
<dbReference type="Pfam" id="PF17921">
    <property type="entry name" value="Integrase_H2C2"/>
    <property type="match status" value="1"/>
</dbReference>
<dbReference type="Proteomes" id="UP000694864">
    <property type="component" value="Chromosome 5"/>
</dbReference>
<dbReference type="Gene3D" id="3.30.420.10">
    <property type="entry name" value="Ribonuclease H-like superfamily/Ribonuclease H"/>
    <property type="match status" value="2"/>
</dbReference>